<accession>A0A8D2DAV2</accession>
<proteinExistence type="predicted"/>
<keyword evidence="2" id="KW-1185">Reference proteome</keyword>
<evidence type="ECO:0000313" key="1">
    <source>
        <dbReference type="Ensembl" id="ENSSVLP00005022449.1"/>
    </source>
</evidence>
<reference evidence="1" key="2">
    <citation type="submission" date="2025-09" db="UniProtKB">
        <authorList>
            <consortium name="Ensembl"/>
        </authorList>
    </citation>
    <scope>IDENTIFICATION</scope>
</reference>
<organism evidence="1 2">
    <name type="scientific">Sciurus vulgaris</name>
    <name type="common">Eurasian red squirrel</name>
    <dbReference type="NCBI Taxonomy" id="55149"/>
    <lineage>
        <taxon>Eukaryota</taxon>
        <taxon>Metazoa</taxon>
        <taxon>Chordata</taxon>
        <taxon>Craniata</taxon>
        <taxon>Vertebrata</taxon>
        <taxon>Euteleostomi</taxon>
        <taxon>Mammalia</taxon>
        <taxon>Eutheria</taxon>
        <taxon>Euarchontoglires</taxon>
        <taxon>Glires</taxon>
        <taxon>Rodentia</taxon>
        <taxon>Sciuromorpha</taxon>
        <taxon>Sciuridae</taxon>
        <taxon>Sciurinae</taxon>
        <taxon>Sciurini</taxon>
        <taxon>Sciurus</taxon>
    </lineage>
</organism>
<dbReference type="OrthoDB" id="9837947at2759"/>
<name>A0A8D2DAV2_SCIVU</name>
<dbReference type="AlphaFoldDB" id="A0A8D2DAV2"/>
<protein>
    <submittedName>
        <fullName evidence="1">Uncharacterized protein</fullName>
    </submittedName>
</protein>
<dbReference type="Proteomes" id="UP000694564">
    <property type="component" value="Chromosome 8"/>
</dbReference>
<dbReference type="GeneTree" id="ENSGT00950000185092"/>
<dbReference type="Ensembl" id="ENSSVLT00005024972.1">
    <property type="protein sequence ID" value="ENSSVLP00005022449.1"/>
    <property type="gene ID" value="ENSSVLG00005017900.1"/>
</dbReference>
<reference evidence="1" key="1">
    <citation type="submission" date="2025-08" db="UniProtKB">
        <authorList>
            <consortium name="Ensembl"/>
        </authorList>
    </citation>
    <scope>IDENTIFICATION</scope>
</reference>
<evidence type="ECO:0000313" key="2">
    <source>
        <dbReference type="Proteomes" id="UP000694564"/>
    </source>
</evidence>
<sequence>IFRTDTFPMALHSTAPFLTPQPSHLLQITFFWRASFLVAPLHKSSNITESSPAPLPLNERSGKFPLLVFLIIAILTGLK</sequence>